<dbReference type="PANTHER" id="PTHR15282">
    <property type="entry name" value="POTASSIUM VOLTAGE-GATED CHANNEL SUBFAMILY E MEMBER 1, 3"/>
    <property type="match status" value="1"/>
</dbReference>
<dbReference type="GO" id="GO:0008076">
    <property type="term" value="C:voltage-gated potassium channel complex"/>
    <property type="evidence" value="ECO:0007669"/>
    <property type="project" value="TreeGrafter"/>
</dbReference>
<dbReference type="GO" id="GO:1902282">
    <property type="term" value="F:voltage-gated potassium channel activity involved in ventricular cardiac muscle cell action potential repolarization"/>
    <property type="evidence" value="ECO:0007669"/>
    <property type="project" value="TreeGrafter"/>
</dbReference>
<evidence type="ECO:0000313" key="8">
    <source>
        <dbReference type="EMBL" id="KAG7457043.1"/>
    </source>
</evidence>
<dbReference type="InterPro" id="IPR000369">
    <property type="entry name" value="K_chnl_KCNE"/>
</dbReference>
<dbReference type="AlphaFoldDB" id="A0A9D3PGW9"/>
<keyword evidence="9" id="KW-1185">Reference proteome</keyword>
<organism evidence="8 9">
    <name type="scientific">Megalops atlanticus</name>
    <name type="common">Tarpon</name>
    <name type="synonym">Clupea gigantea</name>
    <dbReference type="NCBI Taxonomy" id="7932"/>
    <lineage>
        <taxon>Eukaryota</taxon>
        <taxon>Metazoa</taxon>
        <taxon>Chordata</taxon>
        <taxon>Craniata</taxon>
        <taxon>Vertebrata</taxon>
        <taxon>Euteleostomi</taxon>
        <taxon>Actinopterygii</taxon>
        <taxon>Neopterygii</taxon>
        <taxon>Teleostei</taxon>
        <taxon>Elopiformes</taxon>
        <taxon>Megalopidae</taxon>
        <taxon>Megalops</taxon>
    </lineage>
</organism>
<gene>
    <name evidence="8" type="ORF">MATL_G00242310</name>
</gene>
<evidence type="ECO:0000256" key="5">
    <source>
        <dbReference type="ARBA" id="ARBA00023136"/>
    </source>
</evidence>
<dbReference type="OrthoDB" id="6422957at2759"/>
<accession>A0A9D3PGW9</accession>
<comment type="subcellular location">
    <subcellularLocation>
        <location evidence="1">Membrane</location>
        <topology evidence="1">Single-pass membrane protein</topology>
    </subcellularLocation>
</comment>
<feature type="transmembrane region" description="Helical" evidence="7">
    <location>
        <begin position="31"/>
        <end position="53"/>
    </location>
</feature>
<feature type="compositionally biased region" description="Polar residues" evidence="6">
    <location>
        <begin position="153"/>
        <end position="164"/>
    </location>
</feature>
<feature type="region of interest" description="Disordered" evidence="6">
    <location>
        <begin position="150"/>
        <end position="172"/>
    </location>
</feature>
<dbReference type="EMBL" id="JAFDVH010000022">
    <property type="protein sequence ID" value="KAG7457043.1"/>
    <property type="molecule type" value="Genomic_DNA"/>
</dbReference>
<evidence type="ECO:0000256" key="4">
    <source>
        <dbReference type="ARBA" id="ARBA00022989"/>
    </source>
</evidence>
<dbReference type="GO" id="GO:0044325">
    <property type="term" value="F:transmembrane transporter binding"/>
    <property type="evidence" value="ECO:0007669"/>
    <property type="project" value="TreeGrafter"/>
</dbReference>
<comment type="similarity">
    <text evidence="2">Belongs to the potassium channel KCNE family.</text>
</comment>
<protein>
    <submittedName>
        <fullName evidence="8">Uncharacterized protein</fullName>
    </submittedName>
</protein>
<evidence type="ECO:0000256" key="1">
    <source>
        <dbReference type="ARBA" id="ARBA00004167"/>
    </source>
</evidence>
<evidence type="ECO:0000256" key="6">
    <source>
        <dbReference type="SAM" id="MobiDB-lite"/>
    </source>
</evidence>
<reference evidence="8" key="1">
    <citation type="submission" date="2021-01" db="EMBL/GenBank/DDBJ databases">
        <authorList>
            <person name="Zahm M."/>
            <person name="Roques C."/>
            <person name="Cabau C."/>
            <person name="Klopp C."/>
            <person name="Donnadieu C."/>
            <person name="Jouanno E."/>
            <person name="Lampietro C."/>
            <person name="Louis A."/>
            <person name="Herpin A."/>
            <person name="Echchiki A."/>
            <person name="Berthelot C."/>
            <person name="Parey E."/>
            <person name="Roest-Crollius H."/>
            <person name="Braasch I."/>
            <person name="Postlethwait J."/>
            <person name="Bobe J."/>
            <person name="Montfort J."/>
            <person name="Bouchez O."/>
            <person name="Begum T."/>
            <person name="Mejri S."/>
            <person name="Adams A."/>
            <person name="Chen W.-J."/>
            <person name="Guiguen Y."/>
        </authorList>
    </citation>
    <scope>NUCLEOTIDE SEQUENCE</scope>
    <source>
        <strain evidence="8">YG-15Mar2019-1</strain>
        <tissue evidence="8">Brain</tissue>
    </source>
</reference>
<dbReference type="GO" id="GO:0005251">
    <property type="term" value="F:delayed rectifier potassium channel activity"/>
    <property type="evidence" value="ECO:0007669"/>
    <property type="project" value="TreeGrafter"/>
</dbReference>
<keyword evidence="5 7" id="KW-0472">Membrane</keyword>
<evidence type="ECO:0000256" key="7">
    <source>
        <dbReference type="SAM" id="Phobius"/>
    </source>
</evidence>
<dbReference type="PANTHER" id="PTHR15282:SF9">
    <property type="entry name" value="POTASSIUM VOLTAGE-GATED CHANNEL SUBFAMILY E MEMBER 4"/>
    <property type="match status" value="1"/>
</dbReference>
<comment type="caution">
    <text evidence="8">The sequence shown here is derived from an EMBL/GenBank/DDBJ whole genome shotgun (WGS) entry which is preliminary data.</text>
</comment>
<dbReference type="GO" id="GO:0097623">
    <property type="term" value="P:potassium ion export across plasma membrane"/>
    <property type="evidence" value="ECO:0007669"/>
    <property type="project" value="TreeGrafter"/>
</dbReference>
<evidence type="ECO:0000256" key="3">
    <source>
        <dbReference type="ARBA" id="ARBA00022692"/>
    </source>
</evidence>
<sequence length="172" mass="19106">MERGSGTTPPDLFALLKINTASPPVKGSNEYLYISTVIFFYGVFLFGISLGYAHCKRKEKKWDAFVQLVHEKELREWGVRSTRTPTISRGLRPVEVSLPLRGAVHDCEVQAPLICGLSATEQKRLCSPCSASHEQIAMEELATRTTRAHQNDLMGTTKNKSVSLADSLKENP</sequence>
<name>A0A9D3PGW9_MEGAT</name>
<dbReference type="GO" id="GO:0015459">
    <property type="term" value="F:potassium channel regulator activity"/>
    <property type="evidence" value="ECO:0007669"/>
    <property type="project" value="TreeGrafter"/>
</dbReference>
<dbReference type="GO" id="GO:0060307">
    <property type="term" value="P:regulation of ventricular cardiac muscle cell membrane repolarization"/>
    <property type="evidence" value="ECO:0007669"/>
    <property type="project" value="TreeGrafter"/>
</dbReference>
<evidence type="ECO:0000256" key="2">
    <source>
        <dbReference type="ARBA" id="ARBA00005688"/>
    </source>
</evidence>
<evidence type="ECO:0000313" key="9">
    <source>
        <dbReference type="Proteomes" id="UP001046870"/>
    </source>
</evidence>
<keyword evidence="4 7" id="KW-1133">Transmembrane helix</keyword>
<dbReference type="GO" id="GO:0086091">
    <property type="term" value="P:regulation of heart rate by cardiac conduction"/>
    <property type="evidence" value="ECO:0007669"/>
    <property type="project" value="TreeGrafter"/>
</dbReference>
<dbReference type="Proteomes" id="UP001046870">
    <property type="component" value="Chromosome 22"/>
</dbReference>
<proteinExistence type="inferred from homology"/>
<keyword evidence="3 7" id="KW-0812">Transmembrane</keyword>